<evidence type="ECO:0000313" key="8">
    <source>
        <dbReference type="Proteomes" id="UP001271274"/>
    </source>
</evidence>
<dbReference type="SUPFAM" id="SSF51215">
    <property type="entry name" value="Regulatory protein AraC"/>
    <property type="match status" value="1"/>
</dbReference>
<evidence type="ECO:0000256" key="3">
    <source>
        <dbReference type="ARBA" id="ARBA00023159"/>
    </source>
</evidence>
<dbReference type="Pfam" id="PF12833">
    <property type="entry name" value="HTH_18"/>
    <property type="match status" value="1"/>
</dbReference>
<keyword evidence="8" id="KW-1185">Reference proteome</keyword>
<sequence>MPVRADDLPGTAGPADPSPPPGQVIIGRFDQLPPYAVNRPRGADSWLFTWTTGGGGLLRQGASETSAAPGDLVVLGPGVPQHYTVRPGAGHWAFWWVHCQPRASWTAWLSPYGTGDLLYAVPSAPDGIRERVDAAFRRMLADARWTGEGTPPAPDATSPGGEHRAPAADVSSPGGEHTRSASGAATPGGGGTPPTPRPAPVAGEVAVAHGTAARELALCSLEEVVLLTAARSEPRESGVDPRIRRAEDLIAADPGAPHTVHSLAEYVSLSPSRFAHLFTEQLGHSPMRALRHARLHHAARLLEATELPVERVAAASGFGSPFHFSRVFRQRYGVPPGEYRQGLRDGG</sequence>
<gene>
    <name evidence="7" type="ORF">PV662_25485</name>
</gene>
<dbReference type="InterPro" id="IPR018060">
    <property type="entry name" value="HTH_AraC"/>
</dbReference>
<accession>A0ABU4NLJ4</accession>
<dbReference type="PRINTS" id="PR00032">
    <property type="entry name" value="HTHARAC"/>
</dbReference>
<dbReference type="Gene3D" id="1.10.10.60">
    <property type="entry name" value="Homeodomain-like"/>
    <property type="match status" value="2"/>
</dbReference>
<evidence type="ECO:0000256" key="1">
    <source>
        <dbReference type="ARBA" id="ARBA00023015"/>
    </source>
</evidence>
<keyword evidence="1" id="KW-0805">Transcription regulation</keyword>
<name>A0ABU4NLJ4_9ACTN</name>
<feature type="region of interest" description="Disordered" evidence="5">
    <location>
        <begin position="1"/>
        <end position="22"/>
    </location>
</feature>
<dbReference type="EMBL" id="JARAYU010000009">
    <property type="protein sequence ID" value="MDX3703062.1"/>
    <property type="molecule type" value="Genomic_DNA"/>
</dbReference>
<evidence type="ECO:0000256" key="5">
    <source>
        <dbReference type="SAM" id="MobiDB-lite"/>
    </source>
</evidence>
<feature type="domain" description="HTH araC/xylS-type" evidence="6">
    <location>
        <begin position="244"/>
        <end position="342"/>
    </location>
</feature>
<keyword evidence="4" id="KW-0804">Transcription</keyword>
<keyword evidence="3" id="KW-0010">Activator</keyword>
<evidence type="ECO:0000259" key="6">
    <source>
        <dbReference type="PROSITE" id="PS01124"/>
    </source>
</evidence>
<organism evidence="7 8">
    <name type="scientific">Streptomyces europaeiscabiei</name>
    <dbReference type="NCBI Taxonomy" id="146819"/>
    <lineage>
        <taxon>Bacteria</taxon>
        <taxon>Bacillati</taxon>
        <taxon>Actinomycetota</taxon>
        <taxon>Actinomycetes</taxon>
        <taxon>Kitasatosporales</taxon>
        <taxon>Streptomycetaceae</taxon>
        <taxon>Streptomyces</taxon>
    </lineage>
</organism>
<dbReference type="SMART" id="SM00342">
    <property type="entry name" value="HTH_ARAC"/>
    <property type="match status" value="1"/>
</dbReference>
<dbReference type="PROSITE" id="PS01124">
    <property type="entry name" value="HTH_ARAC_FAMILY_2"/>
    <property type="match status" value="1"/>
</dbReference>
<proteinExistence type="predicted"/>
<dbReference type="RefSeq" id="WP_319062756.1">
    <property type="nucleotide sequence ID" value="NZ_JARAUT010000009.1"/>
</dbReference>
<dbReference type="InterPro" id="IPR009057">
    <property type="entry name" value="Homeodomain-like_sf"/>
</dbReference>
<dbReference type="PANTHER" id="PTHR46796">
    <property type="entry name" value="HTH-TYPE TRANSCRIPTIONAL ACTIVATOR RHAS-RELATED"/>
    <property type="match status" value="1"/>
</dbReference>
<feature type="region of interest" description="Disordered" evidence="5">
    <location>
        <begin position="143"/>
        <end position="201"/>
    </location>
</feature>
<keyword evidence="2" id="KW-0238">DNA-binding</keyword>
<dbReference type="Pfam" id="PF02311">
    <property type="entry name" value="AraC_binding"/>
    <property type="match status" value="1"/>
</dbReference>
<dbReference type="InterPro" id="IPR037923">
    <property type="entry name" value="HTH-like"/>
</dbReference>
<reference evidence="7 8" key="1">
    <citation type="journal article" date="2023" name="Microb. Genom.">
        <title>Mesoterricola silvestris gen. nov., sp. nov., Mesoterricola sediminis sp. nov., Geothrix oryzae sp. nov., Geothrix edaphica sp. nov., Geothrix rubra sp. nov., and Geothrix limicola sp. nov., six novel members of Acidobacteriota isolated from soils.</title>
        <authorList>
            <person name="Weisberg A.J."/>
            <person name="Pearce E."/>
            <person name="Kramer C.G."/>
            <person name="Chang J.H."/>
            <person name="Clarke C.R."/>
        </authorList>
    </citation>
    <scope>NUCLEOTIDE SEQUENCE [LARGE SCALE GENOMIC DNA]</scope>
    <source>
        <strain evidence="7 8">ID09-01A</strain>
    </source>
</reference>
<dbReference type="InterPro" id="IPR018062">
    <property type="entry name" value="HTH_AraC-typ_CS"/>
</dbReference>
<evidence type="ECO:0000256" key="4">
    <source>
        <dbReference type="ARBA" id="ARBA00023163"/>
    </source>
</evidence>
<comment type="caution">
    <text evidence="7">The sequence shown here is derived from an EMBL/GenBank/DDBJ whole genome shotgun (WGS) entry which is preliminary data.</text>
</comment>
<dbReference type="Proteomes" id="UP001271274">
    <property type="component" value="Unassembled WGS sequence"/>
</dbReference>
<dbReference type="SUPFAM" id="SSF46689">
    <property type="entry name" value="Homeodomain-like"/>
    <property type="match status" value="2"/>
</dbReference>
<dbReference type="InterPro" id="IPR050204">
    <property type="entry name" value="AraC_XylS_family_regulators"/>
</dbReference>
<evidence type="ECO:0000313" key="7">
    <source>
        <dbReference type="EMBL" id="MDX3703062.1"/>
    </source>
</evidence>
<dbReference type="InterPro" id="IPR003313">
    <property type="entry name" value="AraC-bd"/>
</dbReference>
<protein>
    <submittedName>
        <fullName evidence="7">Helix-turn-helix domain-containing protein</fullName>
    </submittedName>
</protein>
<dbReference type="InterPro" id="IPR020449">
    <property type="entry name" value="Tscrpt_reg_AraC-type_HTH"/>
</dbReference>
<dbReference type="PROSITE" id="PS00041">
    <property type="entry name" value="HTH_ARAC_FAMILY_1"/>
    <property type="match status" value="1"/>
</dbReference>
<evidence type="ECO:0000256" key="2">
    <source>
        <dbReference type="ARBA" id="ARBA00023125"/>
    </source>
</evidence>
<dbReference type="Gene3D" id="2.60.120.280">
    <property type="entry name" value="Regulatory protein AraC"/>
    <property type="match status" value="1"/>
</dbReference>